<organism evidence="2 3">
    <name type="scientific">Potamilus streckersoni</name>
    <dbReference type="NCBI Taxonomy" id="2493646"/>
    <lineage>
        <taxon>Eukaryota</taxon>
        <taxon>Metazoa</taxon>
        <taxon>Spiralia</taxon>
        <taxon>Lophotrochozoa</taxon>
        <taxon>Mollusca</taxon>
        <taxon>Bivalvia</taxon>
        <taxon>Autobranchia</taxon>
        <taxon>Heteroconchia</taxon>
        <taxon>Palaeoheterodonta</taxon>
        <taxon>Unionida</taxon>
        <taxon>Unionoidea</taxon>
        <taxon>Unionidae</taxon>
        <taxon>Ambleminae</taxon>
        <taxon>Lampsilini</taxon>
        <taxon>Potamilus</taxon>
    </lineage>
</organism>
<keyword evidence="1" id="KW-1133">Transmembrane helix</keyword>
<feature type="transmembrane region" description="Helical" evidence="1">
    <location>
        <begin position="167"/>
        <end position="191"/>
    </location>
</feature>
<keyword evidence="3" id="KW-1185">Reference proteome</keyword>
<dbReference type="AlphaFoldDB" id="A0AAE0VRA0"/>
<dbReference type="EMBL" id="JAEAOA010000597">
    <property type="protein sequence ID" value="KAK3586277.1"/>
    <property type="molecule type" value="Genomic_DNA"/>
</dbReference>
<keyword evidence="1" id="KW-0472">Membrane</keyword>
<reference evidence="2" key="1">
    <citation type="journal article" date="2021" name="Genome Biol. Evol.">
        <title>A High-Quality Reference Genome for a Parasitic Bivalve with Doubly Uniparental Inheritance (Bivalvia: Unionida).</title>
        <authorList>
            <person name="Smith C.H."/>
        </authorList>
    </citation>
    <scope>NUCLEOTIDE SEQUENCE</scope>
    <source>
        <strain evidence="2">CHS0354</strain>
    </source>
</reference>
<evidence type="ECO:0000313" key="3">
    <source>
        <dbReference type="Proteomes" id="UP001195483"/>
    </source>
</evidence>
<feature type="transmembrane region" description="Helical" evidence="1">
    <location>
        <begin position="14"/>
        <end position="32"/>
    </location>
</feature>
<protein>
    <submittedName>
        <fullName evidence="2">Uncharacterized protein</fullName>
    </submittedName>
</protein>
<sequence length="285" mass="31870">MLTIAESSQSDSDWYRLISVSLAMFLLVVENWPQRSKRADPPHKAEFVVSRHPNKFEKAVAVKMDAFVTGQLRYGPRSPITNIKNKVSTDQRRHRKREQKMNVNSFPQVLIVYHMIQVLGVIVCGAMSISIKYLSFYSLLLALIPMVLFFILLVASKCKYQDLMVIIVHFNTMLSSLWFITVLPSLVLSCFSGKTSSILNIDYSDTVDNKVLVVVAITGEVCISSAIVSCWGIMTSARDVLHSLKSCERTQDNGVVPVPQPVTCTDCNGLQVGQNHCDEPLLNLS</sequence>
<reference evidence="2" key="2">
    <citation type="journal article" date="2021" name="Genome Biol. Evol.">
        <title>Developing a high-quality reference genome for a parasitic bivalve with doubly uniparental inheritance (Bivalvia: Unionida).</title>
        <authorList>
            <person name="Smith C.H."/>
        </authorList>
    </citation>
    <scope>NUCLEOTIDE SEQUENCE</scope>
    <source>
        <strain evidence="2">CHS0354</strain>
        <tissue evidence="2">Mantle</tissue>
    </source>
</reference>
<keyword evidence="1" id="KW-0812">Transmembrane</keyword>
<evidence type="ECO:0000313" key="2">
    <source>
        <dbReference type="EMBL" id="KAK3586277.1"/>
    </source>
</evidence>
<comment type="caution">
    <text evidence="2">The sequence shown here is derived from an EMBL/GenBank/DDBJ whole genome shotgun (WGS) entry which is preliminary data.</text>
</comment>
<gene>
    <name evidence="2" type="ORF">CHS0354_009228</name>
</gene>
<proteinExistence type="predicted"/>
<feature type="transmembrane region" description="Helical" evidence="1">
    <location>
        <begin position="211"/>
        <end position="234"/>
    </location>
</feature>
<name>A0AAE0VRA0_9BIVA</name>
<evidence type="ECO:0000256" key="1">
    <source>
        <dbReference type="SAM" id="Phobius"/>
    </source>
</evidence>
<feature type="transmembrane region" description="Helical" evidence="1">
    <location>
        <begin position="135"/>
        <end position="155"/>
    </location>
</feature>
<dbReference type="Proteomes" id="UP001195483">
    <property type="component" value="Unassembled WGS sequence"/>
</dbReference>
<reference evidence="2" key="3">
    <citation type="submission" date="2023-05" db="EMBL/GenBank/DDBJ databases">
        <authorList>
            <person name="Smith C.H."/>
        </authorList>
    </citation>
    <scope>NUCLEOTIDE SEQUENCE</scope>
    <source>
        <strain evidence="2">CHS0354</strain>
        <tissue evidence="2">Mantle</tissue>
    </source>
</reference>
<accession>A0AAE0VRA0</accession>
<feature type="transmembrane region" description="Helical" evidence="1">
    <location>
        <begin position="105"/>
        <end position="129"/>
    </location>
</feature>